<evidence type="ECO:0000313" key="4">
    <source>
        <dbReference type="Proteomes" id="UP000011715"/>
    </source>
</evidence>
<dbReference type="EMBL" id="ADBL01000617">
    <property type="status" value="NOT_ANNOTATED_CDS"/>
    <property type="molecule type" value="Genomic_DNA"/>
</dbReference>
<sequence length="168" mass="17986">MNQRQGKSSLGLASPWLSGPCGITNASLGYYRGRRSAKADRRITRAASASHPPARYIHSSKKKKINRGSPGDGDDLSSGLGMPEGQQLVRVGLPAKSIHRGSGIASTLAPWELLMNHQDGSQVEHQASGRQRQSFEGRTDQLTARPLGRGINTRRQTGGDALHRVAAA</sequence>
<dbReference type="EnsemblFungi" id="MAPG_02471T0">
    <property type="protein sequence ID" value="MAPG_02471T0"/>
    <property type="gene ID" value="MAPG_02471"/>
</dbReference>
<organism evidence="3 4">
    <name type="scientific">Magnaporthiopsis poae (strain ATCC 64411 / 73-15)</name>
    <name type="common">Kentucky bluegrass fungus</name>
    <name type="synonym">Magnaporthe poae</name>
    <dbReference type="NCBI Taxonomy" id="644358"/>
    <lineage>
        <taxon>Eukaryota</taxon>
        <taxon>Fungi</taxon>
        <taxon>Dikarya</taxon>
        <taxon>Ascomycota</taxon>
        <taxon>Pezizomycotina</taxon>
        <taxon>Sordariomycetes</taxon>
        <taxon>Sordariomycetidae</taxon>
        <taxon>Magnaporthales</taxon>
        <taxon>Magnaporthaceae</taxon>
        <taxon>Magnaporthiopsis</taxon>
    </lineage>
</organism>
<protein>
    <submittedName>
        <fullName evidence="2 3">Uncharacterized protein</fullName>
    </submittedName>
</protein>
<feature type="region of interest" description="Disordered" evidence="1">
    <location>
        <begin position="122"/>
        <end position="168"/>
    </location>
</feature>
<reference evidence="3" key="5">
    <citation type="submission" date="2015-06" db="UniProtKB">
        <authorList>
            <consortium name="EnsemblFungi"/>
        </authorList>
    </citation>
    <scope>IDENTIFICATION</scope>
    <source>
        <strain evidence="3">ATCC 64411</strain>
    </source>
</reference>
<evidence type="ECO:0000313" key="2">
    <source>
        <dbReference type="EMBL" id="KLU83411.1"/>
    </source>
</evidence>
<feature type="region of interest" description="Disordered" evidence="1">
    <location>
        <begin position="34"/>
        <end position="83"/>
    </location>
</feature>
<accession>A0A0C4DRG3</accession>
<reference evidence="3" key="4">
    <citation type="journal article" date="2015" name="G3 (Bethesda)">
        <title>Genome sequences of three phytopathogenic species of the Magnaporthaceae family of fungi.</title>
        <authorList>
            <person name="Okagaki L.H."/>
            <person name="Nunes C.C."/>
            <person name="Sailsbery J."/>
            <person name="Clay B."/>
            <person name="Brown D."/>
            <person name="John T."/>
            <person name="Oh Y."/>
            <person name="Young N."/>
            <person name="Fitzgerald M."/>
            <person name="Haas B.J."/>
            <person name="Zeng Q."/>
            <person name="Young S."/>
            <person name="Adiconis X."/>
            <person name="Fan L."/>
            <person name="Levin J.Z."/>
            <person name="Mitchell T.K."/>
            <person name="Okubara P.A."/>
            <person name="Farman M.L."/>
            <person name="Kohn L.M."/>
            <person name="Birren B."/>
            <person name="Ma L.-J."/>
            <person name="Dean R.A."/>
        </authorList>
    </citation>
    <scope>NUCLEOTIDE SEQUENCE</scope>
    <source>
        <strain evidence="3">ATCC 64411 / 73-15</strain>
    </source>
</reference>
<name>A0A0C4DRG3_MAGP6</name>
<dbReference type="Proteomes" id="UP000011715">
    <property type="component" value="Unassembled WGS sequence"/>
</dbReference>
<proteinExistence type="predicted"/>
<reference evidence="4" key="2">
    <citation type="submission" date="2010-05" db="EMBL/GenBank/DDBJ databases">
        <title>The genome sequence of Magnaporthe poae strain ATCC 64411.</title>
        <authorList>
            <person name="Ma L.-J."/>
            <person name="Dead R."/>
            <person name="Young S."/>
            <person name="Zeng Q."/>
            <person name="Koehrsen M."/>
            <person name="Alvarado L."/>
            <person name="Berlin A."/>
            <person name="Chapman S.B."/>
            <person name="Chen Z."/>
            <person name="Freedman E."/>
            <person name="Gellesch M."/>
            <person name="Goldberg J."/>
            <person name="Griggs A."/>
            <person name="Gujja S."/>
            <person name="Heilman E.R."/>
            <person name="Heiman D."/>
            <person name="Hepburn T."/>
            <person name="Howarth C."/>
            <person name="Jen D."/>
            <person name="Larson L."/>
            <person name="Mehta T."/>
            <person name="Neiman D."/>
            <person name="Pearson M."/>
            <person name="Roberts A."/>
            <person name="Saif S."/>
            <person name="Shea T."/>
            <person name="Shenoy N."/>
            <person name="Sisk P."/>
            <person name="Stolte C."/>
            <person name="Sykes S."/>
            <person name="Walk T."/>
            <person name="White J."/>
            <person name="Yandava C."/>
            <person name="Haas B."/>
            <person name="Nusbaum C."/>
            <person name="Birren B."/>
        </authorList>
    </citation>
    <scope>NUCLEOTIDE SEQUENCE [LARGE SCALE GENOMIC DNA]</scope>
    <source>
        <strain evidence="4">ATCC 64411 / 73-15</strain>
    </source>
</reference>
<reference evidence="2" key="1">
    <citation type="submission" date="2010-05" db="EMBL/GenBank/DDBJ databases">
        <title>The Genome Sequence of Magnaporthe poae strain ATCC 64411.</title>
        <authorList>
            <consortium name="The Broad Institute Genome Sequencing Platform"/>
            <consortium name="Broad Institute Genome Sequencing Center for Infectious Disease"/>
            <person name="Ma L.-J."/>
            <person name="Dead R."/>
            <person name="Young S."/>
            <person name="Zeng Q."/>
            <person name="Koehrsen M."/>
            <person name="Alvarado L."/>
            <person name="Berlin A."/>
            <person name="Chapman S.B."/>
            <person name="Chen Z."/>
            <person name="Freedman E."/>
            <person name="Gellesch M."/>
            <person name="Goldberg J."/>
            <person name="Griggs A."/>
            <person name="Gujja S."/>
            <person name="Heilman E.R."/>
            <person name="Heiman D."/>
            <person name="Hepburn T."/>
            <person name="Howarth C."/>
            <person name="Jen D."/>
            <person name="Larson L."/>
            <person name="Mehta T."/>
            <person name="Neiman D."/>
            <person name="Pearson M."/>
            <person name="Roberts A."/>
            <person name="Saif S."/>
            <person name="Shea T."/>
            <person name="Shenoy N."/>
            <person name="Sisk P."/>
            <person name="Stolte C."/>
            <person name="Sykes S."/>
            <person name="Walk T."/>
            <person name="White J."/>
            <person name="Yandava C."/>
            <person name="Haas B."/>
            <person name="Nusbaum C."/>
            <person name="Birren B."/>
        </authorList>
    </citation>
    <scope>NUCLEOTIDE SEQUENCE</scope>
    <source>
        <strain evidence="2">ATCC 64411</strain>
    </source>
</reference>
<evidence type="ECO:0000313" key="3">
    <source>
        <dbReference type="EnsemblFungi" id="MAPG_02471T0"/>
    </source>
</evidence>
<dbReference type="EMBL" id="GL876967">
    <property type="protein sequence ID" value="KLU83411.1"/>
    <property type="molecule type" value="Genomic_DNA"/>
</dbReference>
<gene>
    <name evidence="2" type="ORF">MAPG_02471</name>
</gene>
<evidence type="ECO:0000256" key="1">
    <source>
        <dbReference type="SAM" id="MobiDB-lite"/>
    </source>
</evidence>
<reference evidence="2" key="3">
    <citation type="submission" date="2011-03" db="EMBL/GenBank/DDBJ databases">
        <title>Annotation of Magnaporthe poae ATCC 64411.</title>
        <authorList>
            <person name="Ma L.-J."/>
            <person name="Dead R."/>
            <person name="Young S.K."/>
            <person name="Zeng Q."/>
            <person name="Gargeya S."/>
            <person name="Fitzgerald M."/>
            <person name="Haas B."/>
            <person name="Abouelleil A."/>
            <person name="Alvarado L."/>
            <person name="Arachchi H.M."/>
            <person name="Berlin A."/>
            <person name="Brown A."/>
            <person name="Chapman S.B."/>
            <person name="Chen Z."/>
            <person name="Dunbar C."/>
            <person name="Freedman E."/>
            <person name="Gearin G."/>
            <person name="Gellesch M."/>
            <person name="Goldberg J."/>
            <person name="Griggs A."/>
            <person name="Gujja S."/>
            <person name="Heiman D."/>
            <person name="Howarth C."/>
            <person name="Larson L."/>
            <person name="Lui A."/>
            <person name="MacDonald P.J.P."/>
            <person name="Mehta T."/>
            <person name="Montmayeur A."/>
            <person name="Murphy C."/>
            <person name="Neiman D."/>
            <person name="Pearson M."/>
            <person name="Priest M."/>
            <person name="Roberts A."/>
            <person name="Saif S."/>
            <person name="Shea T."/>
            <person name="Shenoy N."/>
            <person name="Sisk P."/>
            <person name="Stolte C."/>
            <person name="Sykes S."/>
            <person name="Yandava C."/>
            <person name="Wortman J."/>
            <person name="Nusbaum C."/>
            <person name="Birren B."/>
        </authorList>
    </citation>
    <scope>NUCLEOTIDE SEQUENCE</scope>
    <source>
        <strain evidence="2">ATCC 64411</strain>
    </source>
</reference>
<feature type="compositionally biased region" description="Polar residues" evidence="1">
    <location>
        <begin position="122"/>
        <end position="132"/>
    </location>
</feature>
<dbReference type="AlphaFoldDB" id="A0A0C4DRG3"/>
<dbReference type="VEuPathDB" id="FungiDB:MAPG_02471"/>
<keyword evidence="4" id="KW-1185">Reference proteome</keyword>